<keyword evidence="3" id="KW-1185">Reference proteome</keyword>
<dbReference type="Proteomes" id="UP001260872">
    <property type="component" value="Unassembled WGS sequence"/>
</dbReference>
<comment type="caution">
    <text evidence="2">The sequence shown here is derived from an EMBL/GenBank/DDBJ whole genome shotgun (WGS) entry which is preliminary data.</text>
</comment>
<accession>A0ABU1FT16</accession>
<name>A0ABU1FT16_9MICC</name>
<organism evidence="2 3">
    <name type="scientific">Nesterenkonia flava</name>
    <dbReference type="NCBI Taxonomy" id="469799"/>
    <lineage>
        <taxon>Bacteria</taxon>
        <taxon>Bacillati</taxon>
        <taxon>Actinomycetota</taxon>
        <taxon>Actinomycetes</taxon>
        <taxon>Micrococcales</taxon>
        <taxon>Micrococcaceae</taxon>
        <taxon>Nesterenkonia</taxon>
    </lineage>
</organism>
<reference evidence="3" key="1">
    <citation type="submission" date="2023-07" db="EMBL/GenBank/DDBJ databases">
        <title>Description of three actinobacteria isolated from air of manufacturing shop in a pharmaceutical factory.</title>
        <authorList>
            <person name="Zhang D.-F."/>
        </authorList>
    </citation>
    <scope>NUCLEOTIDE SEQUENCE [LARGE SCALE GENOMIC DNA]</scope>
    <source>
        <strain evidence="3">CCTCC AB 207010</strain>
    </source>
</reference>
<evidence type="ECO:0000256" key="1">
    <source>
        <dbReference type="SAM" id="MobiDB-lite"/>
    </source>
</evidence>
<evidence type="ECO:0000313" key="3">
    <source>
        <dbReference type="Proteomes" id="UP001260872"/>
    </source>
</evidence>
<feature type="region of interest" description="Disordered" evidence="1">
    <location>
        <begin position="1"/>
        <end position="20"/>
    </location>
</feature>
<dbReference type="EMBL" id="JAVKGT010000013">
    <property type="protein sequence ID" value="MDR5711808.1"/>
    <property type="molecule type" value="Genomic_DNA"/>
</dbReference>
<dbReference type="PANTHER" id="PTHR36456:SF1">
    <property type="entry name" value="UPF0232 PROTEIN SCO3875"/>
    <property type="match status" value="1"/>
</dbReference>
<sequence>MVREQDTSSPRDQPAEEIVPVQVDAAHALLNRMRRAAESRGEHRLRSLPRGSSLAGNPRTSAAEERGTAAAAREGDLRDPNLLGGVVQGLISSRGWKAPVAVGSVISRWDQLVGSAIAQHCTPESFENGVVTVVCDSTAWATNLKLMQPKLMEVFTRELGEGIVTGLQIRGPQAPSWKKGRYSVRGRGPRDTYG</sequence>
<feature type="compositionally biased region" description="Basic and acidic residues" evidence="1">
    <location>
        <begin position="36"/>
        <end position="45"/>
    </location>
</feature>
<feature type="region of interest" description="Disordered" evidence="1">
    <location>
        <begin position="173"/>
        <end position="194"/>
    </location>
</feature>
<proteinExistence type="predicted"/>
<evidence type="ECO:0000313" key="2">
    <source>
        <dbReference type="EMBL" id="MDR5711808.1"/>
    </source>
</evidence>
<dbReference type="PANTHER" id="PTHR36456">
    <property type="entry name" value="UPF0232 PROTEIN SCO3875"/>
    <property type="match status" value="1"/>
</dbReference>
<feature type="compositionally biased region" description="Basic and acidic residues" evidence="1">
    <location>
        <begin position="62"/>
        <end position="75"/>
    </location>
</feature>
<dbReference type="InterPro" id="IPR007922">
    <property type="entry name" value="DciA-like"/>
</dbReference>
<feature type="region of interest" description="Disordered" evidence="1">
    <location>
        <begin position="36"/>
        <end position="75"/>
    </location>
</feature>
<dbReference type="Pfam" id="PF05258">
    <property type="entry name" value="DciA"/>
    <property type="match status" value="1"/>
</dbReference>
<gene>
    <name evidence="2" type="ORF">RH857_06620</name>
</gene>
<dbReference type="RefSeq" id="WP_310537180.1">
    <property type="nucleotide sequence ID" value="NZ_BAAAOC010000090.1"/>
</dbReference>
<protein>
    <submittedName>
        <fullName evidence="2">DciA family protein</fullName>
    </submittedName>
</protein>